<name>X1BKH8_9ZZZZ</name>
<sequence length="237" mass="28090">MSNLRDRILKSVNPNVDTAERITRNIINIDKDAEYREMIQRLRNAIINGENITKRLKLEKTQFYTNYLPVNLKDKTNLTRSLSLGEYIVRPALLARAIKELDKKNKETKVRKWISDIMRSVMELESRIKTKDLIDQKDIIEEYLLEIVDRKKGFFDTLLETRSEILDTIIKNYKEKIDKDIEQETEIKYLLDILERTTSGKINIVYNRDLENKYIEYLLNGNDNCMEGIRTLIVAKR</sequence>
<accession>X1BKH8</accession>
<gene>
    <name evidence="1" type="ORF">S01H4_40959</name>
</gene>
<reference evidence="1" key="1">
    <citation type="journal article" date="2014" name="Front. Microbiol.">
        <title>High frequency of phylogenetically diverse reductive dehalogenase-homologous genes in deep subseafloor sedimentary metagenomes.</title>
        <authorList>
            <person name="Kawai M."/>
            <person name="Futagami T."/>
            <person name="Toyoda A."/>
            <person name="Takaki Y."/>
            <person name="Nishi S."/>
            <person name="Hori S."/>
            <person name="Arai W."/>
            <person name="Tsubouchi T."/>
            <person name="Morono Y."/>
            <person name="Uchiyama I."/>
            <person name="Ito T."/>
            <person name="Fujiyama A."/>
            <person name="Inagaki F."/>
            <person name="Takami H."/>
        </authorList>
    </citation>
    <scope>NUCLEOTIDE SEQUENCE</scope>
    <source>
        <strain evidence="1">Expedition CK06-06</strain>
    </source>
</reference>
<dbReference type="AlphaFoldDB" id="X1BKH8"/>
<feature type="non-terminal residue" evidence="1">
    <location>
        <position position="237"/>
    </location>
</feature>
<proteinExistence type="predicted"/>
<protein>
    <submittedName>
        <fullName evidence="1">Uncharacterized protein</fullName>
    </submittedName>
</protein>
<evidence type="ECO:0000313" key="1">
    <source>
        <dbReference type="EMBL" id="GAG95515.1"/>
    </source>
</evidence>
<comment type="caution">
    <text evidence="1">The sequence shown here is derived from an EMBL/GenBank/DDBJ whole genome shotgun (WGS) entry which is preliminary data.</text>
</comment>
<organism evidence="1">
    <name type="scientific">marine sediment metagenome</name>
    <dbReference type="NCBI Taxonomy" id="412755"/>
    <lineage>
        <taxon>unclassified sequences</taxon>
        <taxon>metagenomes</taxon>
        <taxon>ecological metagenomes</taxon>
    </lineage>
</organism>
<dbReference type="EMBL" id="BART01022369">
    <property type="protein sequence ID" value="GAG95515.1"/>
    <property type="molecule type" value="Genomic_DNA"/>
</dbReference>